<dbReference type="InterPro" id="IPR027806">
    <property type="entry name" value="HARBI1_dom"/>
</dbReference>
<dbReference type="PANTHER" id="PTHR22930:SF206">
    <property type="entry name" value="NUCLEASE HARBI1"/>
    <property type="match status" value="1"/>
</dbReference>
<sequence>MSQALLYSKGESHFSPWPYPLPLPLLFECNPSPWNGVTRGRGKILPLGIGTTLQAPGTSSGVDWFSVNTSDVSSIMPSSAVVISLAWAVGIFLRLSTANRRNVRKRMFLQRLMMLVNQSENGHPMSYCKLNHNMPILRLWFNVEAELMQDFRLSRRAMHGLQRLLQRDHDHGWGNQLEVLIYVYWLAHGLSYRVVSHVFNVPKSTIHRIVHIIAQKIWINLKQAISFPQPEELHAVGQGFVQLSGTRAFRNVVGAIDGSHISIKPPQHHQIDYLNYKGFYSLNMQAICDSNGRFLDIFIGYPGSVHDTRVMKNSSFYKARCYPPSGYILLGDGGYPCLDTPVCLITPYKQPVNGPIQSRFNHYHSKGRSIIERAFGMMKTRWRSTLFRALEVKPTFAPLVIASCAFLHNVCLDHGDMLEPDEDVAQDTFEPQPQREPLAYNESSGNATRDRLAALVSGNAEM</sequence>
<dbReference type="InterPro" id="IPR045249">
    <property type="entry name" value="HARBI1-like"/>
</dbReference>
<comment type="subcellular location">
    <subcellularLocation>
        <location evidence="3">Cytoplasm</location>
    </subcellularLocation>
    <subcellularLocation>
        <location evidence="2">Nucleus</location>
    </subcellularLocation>
</comment>
<dbReference type="GO" id="GO:0005634">
    <property type="term" value="C:nucleus"/>
    <property type="evidence" value="ECO:0007669"/>
    <property type="project" value="UniProtKB-SubCell"/>
</dbReference>
<dbReference type="PANTHER" id="PTHR22930">
    <property type="match status" value="1"/>
</dbReference>
<dbReference type="GeneTree" id="ENSGT00940000164797"/>
<evidence type="ECO:0000313" key="15">
    <source>
        <dbReference type="Proteomes" id="UP000018467"/>
    </source>
</evidence>
<organism evidence="14 15">
    <name type="scientific">Astyanax mexicanus</name>
    <name type="common">Blind cave fish</name>
    <name type="synonym">Astyanax fasciatus mexicanus</name>
    <dbReference type="NCBI Taxonomy" id="7994"/>
    <lineage>
        <taxon>Eukaryota</taxon>
        <taxon>Metazoa</taxon>
        <taxon>Chordata</taxon>
        <taxon>Craniata</taxon>
        <taxon>Vertebrata</taxon>
        <taxon>Euteleostomi</taxon>
        <taxon>Actinopterygii</taxon>
        <taxon>Neopterygii</taxon>
        <taxon>Teleostei</taxon>
        <taxon>Ostariophysi</taxon>
        <taxon>Characiformes</taxon>
        <taxon>Characoidei</taxon>
        <taxon>Acestrorhamphidae</taxon>
        <taxon>Acestrorhamphinae</taxon>
        <taxon>Astyanax</taxon>
    </lineage>
</organism>
<dbReference type="GO" id="GO:0004518">
    <property type="term" value="F:nuclease activity"/>
    <property type="evidence" value="ECO:0007669"/>
    <property type="project" value="UniProtKB-KW"/>
</dbReference>
<keyword evidence="7" id="KW-0540">Nuclease</keyword>
<keyword evidence="9" id="KW-0378">Hydrolase</keyword>
<dbReference type="GO" id="GO:0016787">
    <property type="term" value="F:hydrolase activity"/>
    <property type="evidence" value="ECO:0007669"/>
    <property type="project" value="UniProtKB-KW"/>
</dbReference>
<dbReference type="Ensembl" id="ENSAMXT00000033723.1">
    <property type="protein sequence ID" value="ENSAMXP00000031513.1"/>
    <property type="gene ID" value="ENSAMXG00000032563.1"/>
</dbReference>
<evidence type="ECO:0000256" key="8">
    <source>
        <dbReference type="ARBA" id="ARBA00022723"/>
    </source>
</evidence>
<dbReference type="Bgee" id="ENSAMXG00000032563">
    <property type="expression patterns" value="Expressed in zone of skin and 14 other cell types or tissues"/>
</dbReference>
<feature type="domain" description="DDE Tnp4" evidence="13">
    <location>
        <begin position="256"/>
        <end position="409"/>
    </location>
</feature>
<evidence type="ECO:0000256" key="3">
    <source>
        <dbReference type="ARBA" id="ARBA00004496"/>
    </source>
</evidence>
<evidence type="ECO:0000313" key="14">
    <source>
        <dbReference type="Ensembl" id="ENSAMXP00000031513.1"/>
    </source>
</evidence>
<dbReference type="InterPro" id="IPR026103">
    <property type="entry name" value="HARBI1_animal"/>
</dbReference>
<evidence type="ECO:0000256" key="7">
    <source>
        <dbReference type="ARBA" id="ARBA00022722"/>
    </source>
</evidence>
<keyword evidence="8" id="KW-0479">Metal-binding</keyword>
<dbReference type="GO" id="GO:0005737">
    <property type="term" value="C:cytoplasm"/>
    <property type="evidence" value="ECO:0007669"/>
    <property type="project" value="UniProtKB-SubCell"/>
</dbReference>
<evidence type="ECO:0000256" key="9">
    <source>
        <dbReference type="ARBA" id="ARBA00022801"/>
    </source>
</evidence>
<comment type="cofactor">
    <cofactor evidence="1">
        <name>a divalent metal cation</name>
        <dbReference type="ChEBI" id="CHEBI:60240"/>
    </cofactor>
</comment>
<keyword evidence="10" id="KW-0539">Nucleus</keyword>
<evidence type="ECO:0000256" key="1">
    <source>
        <dbReference type="ARBA" id="ARBA00001968"/>
    </source>
</evidence>
<comment type="similarity">
    <text evidence="4">Belongs to the HARBI1 family.</text>
</comment>
<evidence type="ECO:0000256" key="4">
    <source>
        <dbReference type="ARBA" id="ARBA00006958"/>
    </source>
</evidence>
<proteinExistence type="inferred from homology"/>
<name>A0A3B1INI4_ASTMX</name>
<dbReference type="PRINTS" id="PR02086">
    <property type="entry name" value="PUTNUCHARBI1"/>
</dbReference>
<evidence type="ECO:0000256" key="2">
    <source>
        <dbReference type="ARBA" id="ARBA00004123"/>
    </source>
</evidence>
<reference evidence="14" key="4">
    <citation type="submission" date="2025-09" db="UniProtKB">
        <authorList>
            <consortium name="Ensembl"/>
        </authorList>
    </citation>
    <scope>IDENTIFICATION</scope>
</reference>
<keyword evidence="15" id="KW-1185">Reference proteome</keyword>
<evidence type="ECO:0000256" key="11">
    <source>
        <dbReference type="ARBA" id="ARBA00030126"/>
    </source>
</evidence>
<evidence type="ECO:0000256" key="5">
    <source>
        <dbReference type="ARBA" id="ARBA00015519"/>
    </source>
</evidence>
<evidence type="ECO:0000256" key="6">
    <source>
        <dbReference type="ARBA" id="ARBA00022490"/>
    </source>
</evidence>
<dbReference type="Pfam" id="PF13359">
    <property type="entry name" value="DDE_Tnp_4"/>
    <property type="match status" value="1"/>
</dbReference>
<evidence type="ECO:0000259" key="13">
    <source>
        <dbReference type="Pfam" id="PF13359"/>
    </source>
</evidence>
<comment type="function">
    <text evidence="12">Transposase-derived protein that may have nuclease activity. Does not have transposase activity.</text>
</comment>
<evidence type="ECO:0000256" key="12">
    <source>
        <dbReference type="ARBA" id="ARBA00045850"/>
    </source>
</evidence>
<reference evidence="15" key="1">
    <citation type="submission" date="2013-03" db="EMBL/GenBank/DDBJ databases">
        <authorList>
            <person name="Jeffery W."/>
            <person name="Warren W."/>
            <person name="Wilson R.K."/>
        </authorList>
    </citation>
    <scope>NUCLEOTIDE SEQUENCE</scope>
    <source>
        <strain evidence="15">female</strain>
    </source>
</reference>
<dbReference type="GO" id="GO:0046872">
    <property type="term" value="F:metal ion binding"/>
    <property type="evidence" value="ECO:0007669"/>
    <property type="project" value="UniProtKB-KW"/>
</dbReference>
<dbReference type="Proteomes" id="UP000018467">
    <property type="component" value="Unassembled WGS sequence"/>
</dbReference>
<keyword evidence="6" id="KW-0963">Cytoplasm</keyword>
<dbReference type="AlphaFoldDB" id="A0A3B1INI4"/>
<evidence type="ECO:0000256" key="10">
    <source>
        <dbReference type="ARBA" id="ARBA00023242"/>
    </source>
</evidence>
<reference evidence="14" key="3">
    <citation type="submission" date="2025-08" db="UniProtKB">
        <authorList>
            <consortium name="Ensembl"/>
        </authorList>
    </citation>
    <scope>IDENTIFICATION</scope>
</reference>
<accession>A0A3B1INI4</accession>
<protein>
    <recommendedName>
        <fullName evidence="5">Putative nuclease HARBI1</fullName>
    </recommendedName>
    <alternativeName>
        <fullName evidence="11">Harbinger transposase-derived nuclease</fullName>
    </alternativeName>
</protein>
<reference evidence="15" key="2">
    <citation type="journal article" date="2014" name="Nat. Commun.">
        <title>The cavefish genome reveals candidate genes for eye loss.</title>
        <authorList>
            <person name="McGaugh S.E."/>
            <person name="Gross J.B."/>
            <person name="Aken B."/>
            <person name="Blin M."/>
            <person name="Borowsky R."/>
            <person name="Chalopin D."/>
            <person name="Hinaux H."/>
            <person name="Jeffery W.R."/>
            <person name="Keene A."/>
            <person name="Ma L."/>
            <person name="Minx P."/>
            <person name="Murphy D."/>
            <person name="O'Quin K.E."/>
            <person name="Retaux S."/>
            <person name="Rohner N."/>
            <person name="Searle S.M."/>
            <person name="Stahl B.A."/>
            <person name="Tabin C."/>
            <person name="Volff J.N."/>
            <person name="Yoshizawa M."/>
            <person name="Warren W.C."/>
        </authorList>
    </citation>
    <scope>NUCLEOTIDE SEQUENCE [LARGE SCALE GENOMIC DNA]</scope>
    <source>
        <strain evidence="15">female</strain>
    </source>
</reference>
<dbReference type="InParanoid" id="A0A3B1INI4"/>